<dbReference type="PANTHER" id="PTHR30097:SF4">
    <property type="entry name" value="SLR6042 PROTEIN"/>
    <property type="match status" value="1"/>
</dbReference>
<keyword evidence="2" id="KW-0813">Transport</keyword>
<dbReference type="OrthoDB" id="9806939at2"/>
<evidence type="ECO:0000313" key="6">
    <source>
        <dbReference type="EMBL" id="PWB94854.1"/>
    </source>
</evidence>
<gene>
    <name evidence="6" type="ORF">C5689_05235</name>
</gene>
<name>A0A2U1STB6_METSR</name>
<dbReference type="NCBIfam" id="TIGR01730">
    <property type="entry name" value="RND_mfp"/>
    <property type="match status" value="1"/>
</dbReference>
<dbReference type="PANTHER" id="PTHR30097">
    <property type="entry name" value="CATION EFFLUX SYSTEM PROTEIN CUSB"/>
    <property type="match status" value="1"/>
</dbReference>
<dbReference type="GO" id="GO:0016020">
    <property type="term" value="C:membrane"/>
    <property type="evidence" value="ECO:0007669"/>
    <property type="project" value="InterPro"/>
</dbReference>
<feature type="chain" id="PRO_5015762122" evidence="3">
    <location>
        <begin position="27"/>
        <end position="374"/>
    </location>
</feature>
<dbReference type="InterPro" id="IPR006143">
    <property type="entry name" value="RND_pump_MFP"/>
</dbReference>
<sequence>MKRQKFQHLVLAVGLAGALFASAAVAADEIAIPLRDQDVQAAGIETKPVEKSSGSDELVAPGVVAVPPQQLRMVAAPAAGLVETILVSPDEEVKEGDPIATLKSSELIEAQRAFLQAAADAALATEKLRRDEQLYKERIIAERRLLVTRAEAAQARSLLDERGQLLALDGMSEQAIETLRKERKLGAALTVRAPVSGVILARHATVGDRVMAAAPLVTIARLKPIWVNLQIPTGRAAALDRTDKVVLPSHGVDGKLIRIGRTVDPATQSVTAVAEFSPGKSPIRPGQAVQAILRIKGTGGTLWRVPADAVVHYRDKDWVFLRSADGFRAVPVTLVSETPQSASIQGPLSAADQVATRGMLTLLAELAAKDPSAK</sequence>
<dbReference type="InterPro" id="IPR058649">
    <property type="entry name" value="CzcB_C"/>
</dbReference>
<dbReference type="Gene3D" id="2.40.30.170">
    <property type="match status" value="1"/>
</dbReference>
<dbReference type="Gene3D" id="2.40.420.20">
    <property type="match status" value="1"/>
</dbReference>
<dbReference type="Gene3D" id="2.40.50.100">
    <property type="match status" value="1"/>
</dbReference>
<organism evidence="6 7">
    <name type="scientific">Methylosinus sporium</name>
    <dbReference type="NCBI Taxonomy" id="428"/>
    <lineage>
        <taxon>Bacteria</taxon>
        <taxon>Pseudomonadati</taxon>
        <taxon>Pseudomonadota</taxon>
        <taxon>Alphaproteobacteria</taxon>
        <taxon>Hyphomicrobiales</taxon>
        <taxon>Methylocystaceae</taxon>
        <taxon>Methylosinus</taxon>
    </lineage>
</organism>
<dbReference type="InterPro" id="IPR058647">
    <property type="entry name" value="BSH_CzcB-like"/>
</dbReference>
<dbReference type="Pfam" id="PF25973">
    <property type="entry name" value="BSH_CzcB"/>
    <property type="match status" value="1"/>
</dbReference>
<evidence type="ECO:0000259" key="4">
    <source>
        <dbReference type="Pfam" id="PF25973"/>
    </source>
</evidence>
<evidence type="ECO:0000259" key="5">
    <source>
        <dbReference type="Pfam" id="PF25975"/>
    </source>
</evidence>
<dbReference type="EMBL" id="PUIV01000005">
    <property type="protein sequence ID" value="PWB94854.1"/>
    <property type="molecule type" value="Genomic_DNA"/>
</dbReference>
<feature type="domain" description="CzcB-like barrel-sandwich hybrid" evidence="4">
    <location>
        <begin position="73"/>
        <end position="220"/>
    </location>
</feature>
<feature type="signal peptide" evidence="3">
    <location>
        <begin position="1"/>
        <end position="26"/>
    </location>
</feature>
<dbReference type="RefSeq" id="WP_108916224.1">
    <property type="nucleotide sequence ID" value="NZ_BGJY01000005.1"/>
</dbReference>
<dbReference type="Gene3D" id="1.10.287.470">
    <property type="entry name" value="Helix hairpin bin"/>
    <property type="match status" value="1"/>
</dbReference>
<dbReference type="Pfam" id="PF25975">
    <property type="entry name" value="CzcB_C"/>
    <property type="match status" value="1"/>
</dbReference>
<accession>A0A2U1STB6</accession>
<dbReference type="GO" id="GO:0030288">
    <property type="term" value="C:outer membrane-bounded periplasmic space"/>
    <property type="evidence" value="ECO:0007669"/>
    <property type="project" value="TreeGrafter"/>
</dbReference>
<comment type="caution">
    <text evidence="6">The sequence shown here is derived from an EMBL/GenBank/DDBJ whole genome shotgun (WGS) entry which is preliminary data.</text>
</comment>
<comment type="similarity">
    <text evidence="1">Belongs to the membrane fusion protein (MFP) (TC 8.A.1) family.</text>
</comment>
<keyword evidence="7" id="KW-1185">Reference proteome</keyword>
<evidence type="ECO:0000256" key="1">
    <source>
        <dbReference type="ARBA" id="ARBA00009477"/>
    </source>
</evidence>
<dbReference type="GO" id="GO:0022857">
    <property type="term" value="F:transmembrane transporter activity"/>
    <property type="evidence" value="ECO:0007669"/>
    <property type="project" value="InterPro"/>
</dbReference>
<reference evidence="6 7" key="1">
    <citation type="journal article" date="2018" name="Appl. Microbiol. Biotechnol.">
        <title>Co-cultivation of the strictly anaerobic methanogen Methanosarcina barkeri with aerobic methanotrophs in an oxygen-limited membrane bioreactor.</title>
        <authorList>
            <person name="In 't Zandt M.H."/>
            <person name="van den Bosch T.J.M."/>
            <person name="Rijkers R."/>
            <person name="van Kessel M.A.H.J."/>
            <person name="Jetten M.S.M."/>
            <person name="Welte C.U."/>
        </authorList>
    </citation>
    <scope>NUCLEOTIDE SEQUENCE [LARGE SCALE GENOMIC DNA]</scope>
    <source>
        <strain evidence="6 7">DSM 17706</strain>
    </source>
</reference>
<dbReference type="Proteomes" id="UP000245137">
    <property type="component" value="Unassembled WGS sequence"/>
</dbReference>
<evidence type="ECO:0000313" key="7">
    <source>
        <dbReference type="Proteomes" id="UP000245137"/>
    </source>
</evidence>
<evidence type="ECO:0000256" key="3">
    <source>
        <dbReference type="SAM" id="SignalP"/>
    </source>
</evidence>
<feature type="domain" description="CzcB-like C-terminal circularly permuted SH3-like" evidence="5">
    <location>
        <begin position="304"/>
        <end position="358"/>
    </location>
</feature>
<protein>
    <submittedName>
        <fullName evidence="6">Efflux transporter periplasmic adaptor subunit</fullName>
    </submittedName>
</protein>
<keyword evidence="3" id="KW-0732">Signal</keyword>
<dbReference type="GO" id="GO:0060003">
    <property type="term" value="P:copper ion export"/>
    <property type="evidence" value="ECO:0007669"/>
    <property type="project" value="TreeGrafter"/>
</dbReference>
<dbReference type="SUPFAM" id="SSF111369">
    <property type="entry name" value="HlyD-like secretion proteins"/>
    <property type="match status" value="1"/>
</dbReference>
<dbReference type="GO" id="GO:0046914">
    <property type="term" value="F:transition metal ion binding"/>
    <property type="evidence" value="ECO:0007669"/>
    <property type="project" value="TreeGrafter"/>
</dbReference>
<dbReference type="GO" id="GO:0015679">
    <property type="term" value="P:plasma membrane copper ion transport"/>
    <property type="evidence" value="ECO:0007669"/>
    <property type="project" value="TreeGrafter"/>
</dbReference>
<dbReference type="AlphaFoldDB" id="A0A2U1STB6"/>
<evidence type="ECO:0000256" key="2">
    <source>
        <dbReference type="ARBA" id="ARBA00022448"/>
    </source>
</evidence>
<dbReference type="InterPro" id="IPR051909">
    <property type="entry name" value="MFP_Cation_Efflux"/>
</dbReference>
<proteinExistence type="inferred from homology"/>